<dbReference type="PANTHER" id="PTHR34204">
    <property type="entry name" value="RNA-BINDING ASCH DOMAIN PROTEIN"/>
    <property type="match status" value="1"/>
</dbReference>
<sequence length="316" mass="36931">MEQTHEALTEEVKHVEVELHEELQKYAEDEDIATIEKSLLQIFSNPDNLVENGYSKEVCEMIYNSIEHPNHPNLALLESEEEEKTQEWYFKGYFSRNFIKQLSLIMQMWKEQAKFPIKFWKLEGFSEENQNDIMNTRTEGLLEIYKDIKEKDEESLTKMVEDWLIEIKPRGMWTMLGLRTTTGSQDHLTLPSRGSLLDSFNALNTPPEKSKSKKIKKPSILTVGAKALSKHGHRGKEGYWGSITGKESAKNERANEKALMILDDCVWINMHVLPHKEYILEMRVQECYGIRWTDTPTFRGLLEPQMKDGHEKGWKH</sequence>
<proteinExistence type="predicted"/>
<evidence type="ECO:0000313" key="1">
    <source>
        <dbReference type="EMBL" id="CAI2373297.1"/>
    </source>
</evidence>
<reference evidence="1" key="1">
    <citation type="submission" date="2023-07" db="EMBL/GenBank/DDBJ databases">
        <authorList>
            <consortium name="AG Swart"/>
            <person name="Singh M."/>
            <person name="Singh A."/>
            <person name="Seah K."/>
            <person name="Emmerich C."/>
        </authorList>
    </citation>
    <scope>NUCLEOTIDE SEQUENCE</scope>
    <source>
        <strain evidence="1">DP1</strain>
    </source>
</reference>
<evidence type="ECO:0000313" key="2">
    <source>
        <dbReference type="Proteomes" id="UP001295684"/>
    </source>
</evidence>
<accession>A0AAD2CXA3</accession>
<dbReference type="EMBL" id="CAMPGE010014637">
    <property type="protein sequence ID" value="CAI2373297.1"/>
    <property type="molecule type" value="Genomic_DNA"/>
</dbReference>
<dbReference type="PANTHER" id="PTHR34204:SF2">
    <property type="entry name" value="RNA-BINDING ASCH DOMAIN PROTEIN"/>
    <property type="match status" value="1"/>
</dbReference>
<dbReference type="Proteomes" id="UP001295684">
    <property type="component" value="Unassembled WGS sequence"/>
</dbReference>
<dbReference type="AlphaFoldDB" id="A0AAD2CXA3"/>
<comment type="caution">
    <text evidence="1">The sequence shown here is derived from an EMBL/GenBank/DDBJ whole genome shotgun (WGS) entry which is preliminary data.</text>
</comment>
<gene>
    <name evidence="1" type="ORF">ECRASSUSDP1_LOCUS14638</name>
</gene>
<protein>
    <submittedName>
        <fullName evidence="1">Uncharacterized protein</fullName>
    </submittedName>
</protein>
<name>A0AAD2CXA3_EUPCR</name>
<organism evidence="1 2">
    <name type="scientific">Euplotes crassus</name>
    <dbReference type="NCBI Taxonomy" id="5936"/>
    <lineage>
        <taxon>Eukaryota</taxon>
        <taxon>Sar</taxon>
        <taxon>Alveolata</taxon>
        <taxon>Ciliophora</taxon>
        <taxon>Intramacronucleata</taxon>
        <taxon>Spirotrichea</taxon>
        <taxon>Hypotrichia</taxon>
        <taxon>Euplotida</taxon>
        <taxon>Euplotidae</taxon>
        <taxon>Moneuplotes</taxon>
    </lineage>
</organism>
<keyword evidence="2" id="KW-1185">Reference proteome</keyword>